<gene>
    <name evidence="2" type="ORF">PCOR1329_LOCUS46543</name>
</gene>
<evidence type="ECO:0000313" key="2">
    <source>
        <dbReference type="EMBL" id="CAK0856081.1"/>
    </source>
</evidence>
<evidence type="ECO:0000256" key="1">
    <source>
        <dbReference type="SAM" id="MobiDB-lite"/>
    </source>
</evidence>
<feature type="non-terminal residue" evidence="2">
    <location>
        <position position="1"/>
    </location>
</feature>
<feature type="compositionally biased region" description="Low complexity" evidence="1">
    <location>
        <begin position="7"/>
        <end position="20"/>
    </location>
</feature>
<feature type="region of interest" description="Disordered" evidence="1">
    <location>
        <begin position="1"/>
        <end position="180"/>
    </location>
</feature>
<feature type="compositionally biased region" description="Low complexity" evidence="1">
    <location>
        <begin position="90"/>
        <end position="116"/>
    </location>
</feature>
<dbReference type="EMBL" id="CAUYUJ010015601">
    <property type="protein sequence ID" value="CAK0856081.1"/>
    <property type="molecule type" value="Genomic_DNA"/>
</dbReference>
<accession>A0ABN9U9Y3</accession>
<proteinExistence type="predicted"/>
<feature type="region of interest" description="Disordered" evidence="1">
    <location>
        <begin position="194"/>
        <end position="213"/>
    </location>
</feature>
<dbReference type="Proteomes" id="UP001189429">
    <property type="component" value="Unassembled WGS sequence"/>
</dbReference>
<feature type="non-terminal residue" evidence="2">
    <location>
        <position position="273"/>
    </location>
</feature>
<keyword evidence="3" id="KW-1185">Reference proteome</keyword>
<sequence length="273" mass="28595">RRRGARASRGGAFAGPRGAASQRRPRRPVPVRGLARRRRDAGAPSGGAWLTVRRRREHRGLPRGAGQPVGGGRGAPEPGRRWRAGGGGADRAPAFQGRGARLWRAARRPASAPRGRGAARRGGAARGRPARAVPRPPWRGRRAAAGGPRVASVGRAAPRSADLARGGALPERRGGAVGDGPRCGGLALVARARGEGGRRAGPPSGGVRRPRPAWWRGGRPLGRRLGAAQPRAWPRAAPVALQGQEGDHCRPAPGWPRHPLRPLWVVPGRGAIL</sequence>
<protein>
    <submittedName>
        <fullName evidence="2">Uncharacterized protein</fullName>
    </submittedName>
</protein>
<reference evidence="2" key="1">
    <citation type="submission" date="2023-10" db="EMBL/GenBank/DDBJ databases">
        <authorList>
            <person name="Chen Y."/>
            <person name="Shah S."/>
            <person name="Dougan E. K."/>
            <person name="Thang M."/>
            <person name="Chan C."/>
        </authorList>
    </citation>
    <scope>NUCLEOTIDE SEQUENCE [LARGE SCALE GENOMIC DNA]</scope>
</reference>
<feature type="compositionally biased region" description="Low complexity" evidence="1">
    <location>
        <begin position="143"/>
        <end position="157"/>
    </location>
</feature>
<organism evidence="2 3">
    <name type="scientific">Prorocentrum cordatum</name>
    <dbReference type="NCBI Taxonomy" id="2364126"/>
    <lineage>
        <taxon>Eukaryota</taxon>
        <taxon>Sar</taxon>
        <taxon>Alveolata</taxon>
        <taxon>Dinophyceae</taxon>
        <taxon>Prorocentrales</taxon>
        <taxon>Prorocentraceae</taxon>
        <taxon>Prorocentrum</taxon>
    </lineage>
</organism>
<name>A0ABN9U9Y3_9DINO</name>
<feature type="compositionally biased region" description="Low complexity" evidence="1">
    <location>
        <begin position="200"/>
        <end position="213"/>
    </location>
</feature>
<evidence type="ECO:0000313" key="3">
    <source>
        <dbReference type="Proteomes" id="UP001189429"/>
    </source>
</evidence>
<feature type="compositionally biased region" description="Basic residues" evidence="1">
    <location>
        <begin position="23"/>
        <end position="39"/>
    </location>
</feature>
<comment type="caution">
    <text evidence="2">The sequence shown here is derived from an EMBL/GenBank/DDBJ whole genome shotgun (WGS) entry which is preliminary data.</text>
</comment>